<protein>
    <submittedName>
        <fullName evidence="3">Short-chain dehydrogenase</fullName>
    </submittedName>
</protein>
<dbReference type="SUPFAM" id="SSF51735">
    <property type="entry name" value="NAD(P)-binding Rossmann-fold domains"/>
    <property type="match status" value="1"/>
</dbReference>
<evidence type="ECO:0000256" key="1">
    <source>
        <dbReference type="ARBA" id="ARBA00006484"/>
    </source>
</evidence>
<dbReference type="CDD" id="cd05233">
    <property type="entry name" value="SDR_c"/>
    <property type="match status" value="1"/>
</dbReference>
<dbReference type="Gene3D" id="3.40.50.720">
    <property type="entry name" value="NAD(P)-binding Rossmann-like Domain"/>
    <property type="match status" value="1"/>
</dbReference>
<name>A0ABQ2GE03_9DEIO</name>
<dbReference type="PANTHER" id="PTHR42901">
    <property type="entry name" value="ALCOHOL DEHYDROGENASE"/>
    <property type="match status" value="1"/>
</dbReference>
<comment type="caution">
    <text evidence="3">The sequence shown here is derived from an EMBL/GenBank/DDBJ whole genome shotgun (WGS) entry which is preliminary data.</text>
</comment>
<accession>A0ABQ2GE03</accession>
<proteinExistence type="inferred from homology"/>
<keyword evidence="2" id="KW-0560">Oxidoreductase</keyword>
<comment type="similarity">
    <text evidence="1">Belongs to the short-chain dehydrogenases/reductases (SDR) family.</text>
</comment>
<dbReference type="InterPro" id="IPR002347">
    <property type="entry name" value="SDR_fam"/>
</dbReference>
<dbReference type="Pfam" id="PF00106">
    <property type="entry name" value="adh_short"/>
    <property type="match status" value="1"/>
</dbReference>
<evidence type="ECO:0000256" key="2">
    <source>
        <dbReference type="ARBA" id="ARBA00023002"/>
    </source>
</evidence>
<keyword evidence="4" id="KW-1185">Reference proteome</keyword>
<sequence length="250" mass="26440">MLGRMTDPSPSQDRGAGTPYREVLAGQVIAVTGADAGYGKMISTALARLGASVVLIGNNSETLSAQASALEHSGGHSIPIKADVSVPLDWLSAQSRILEIFGALHGIVHLADKRTHASFTMLSENEWMELFNSNVKSSVAIAQILGRRLPGTWLTIIGPHGDEPGLQAHPQRGAIRGLVEAAAREDLRLNMLLPSRASCGDEALDRPLADAVLALATPRLSHLRGNVMDVPLPPAPKVRLPEVTSVLNAL</sequence>
<evidence type="ECO:0000313" key="3">
    <source>
        <dbReference type="EMBL" id="GGL89315.1"/>
    </source>
</evidence>
<evidence type="ECO:0000313" key="4">
    <source>
        <dbReference type="Proteomes" id="UP000639973"/>
    </source>
</evidence>
<reference evidence="4" key="1">
    <citation type="journal article" date="2019" name="Int. J. Syst. Evol. Microbiol.">
        <title>The Global Catalogue of Microorganisms (GCM) 10K type strain sequencing project: providing services to taxonomists for standard genome sequencing and annotation.</title>
        <authorList>
            <consortium name="The Broad Institute Genomics Platform"/>
            <consortium name="The Broad Institute Genome Sequencing Center for Infectious Disease"/>
            <person name="Wu L."/>
            <person name="Ma J."/>
        </authorList>
    </citation>
    <scope>NUCLEOTIDE SEQUENCE [LARGE SCALE GENOMIC DNA]</scope>
    <source>
        <strain evidence="4">JCM 15442</strain>
    </source>
</reference>
<gene>
    <name evidence="3" type="ORF">GCM10010840_29280</name>
</gene>
<dbReference type="Proteomes" id="UP000639973">
    <property type="component" value="Unassembled WGS sequence"/>
</dbReference>
<dbReference type="PANTHER" id="PTHR42901:SF1">
    <property type="entry name" value="ALCOHOL DEHYDROGENASE"/>
    <property type="match status" value="1"/>
</dbReference>
<dbReference type="InterPro" id="IPR036291">
    <property type="entry name" value="NAD(P)-bd_dom_sf"/>
</dbReference>
<dbReference type="EMBL" id="BMOL01000016">
    <property type="protein sequence ID" value="GGL89315.1"/>
    <property type="molecule type" value="Genomic_DNA"/>
</dbReference>
<organism evidence="3 4">
    <name type="scientific">Deinococcus aerolatus</name>
    <dbReference type="NCBI Taxonomy" id="522487"/>
    <lineage>
        <taxon>Bacteria</taxon>
        <taxon>Thermotogati</taxon>
        <taxon>Deinococcota</taxon>
        <taxon>Deinococci</taxon>
        <taxon>Deinococcales</taxon>
        <taxon>Deinococcaceae</taxon>
        <taxon>Deinococcus</taxon>
    </lineage>
</organism>